<evidence type="ECO:0000313" key="3">
    <source>
        <dbReference type="Proteomes" id="UP000002213"/>
    </source>
</evidence>
<sequence>MPASCSRNTVVGEDDSPCVDAVAREVTSPIAGFDAALAVLLEFVGVNPVLVAAVLLAYALESWYSNMKKMIHLASTTGGALARGSVQLASQRPVRILFTLTTTATVVLAQVMMVRLSYVGGSVVSLFTDPVSLPFGLLGMGAGFLVVVALVFDSFFFLFSLPTSRDYEWPMVAEYVLDPPRLTMNLVFAVYCGTAFIAVYGAATVRRLWASVPKSPI</sequence>
<accession>C6WS52</accession>
<feature type="transmembrane region" description="Helical" evidence="1">
    <location>
        <begin position="35"/>
        <end position="60"/>
    </location>
</feature>
<dbReference type="Proteomes" id="UP000002213">
    <property type="component" value="Chromosome"/>
</dbReference>
<keyword evidence="1" id="KW-1133">Transmembrane helix</keyword>
<dbReference type="KEGG" id="ami:Amir_5050"/>
<keyword evidence="1" id="KW-0812">Transmembrane</keyword>
<dbReference type="EMBL" id="CP001630">
    <property type="protein sequence ID" value="ACU38872.1"/>
    <property type="molecule type" value="Genomic_DNA"/>
</dbReference>
<organism evidence="2 3">
    <name type="scientific">Actinosynnema mirum (strain ATCC 29888 / DSM 43827 / JCM 3225 / NBRC 14064 / NCIMB 13271 / NRRL B-12336 / IMRU 3971 / 101)</name>
    <dbReference type="NCBI Taxonomy" id="446462"/>
    <lineage>
        <taxon>Bacteria</taxon>
        <taxon>Bacillati</taxon>
        <taxon>Actinomycetota</taxon>
        <taxon>Actinomycetes</taxon>
        <taxon>Pseudonocardiales</taxon>
        <taxon>Pseudonocardiaceae</taxon>
        <taxon>Actinosynnema</taxon>
    </lineage>
</organism>
<reference evidence="2 3" key="1">
    <citation type="journal article" date="2009" name="Stand. Genomic Sci.">
        <title>Complete genome sequence of Actinosynnema mirum type strain (101).</title>
        <authorList>
            <person name="Land M."/>
            <person name="Lapidus A."/>
            <person name="Mayilraj S."/>
            <person name="Chen F."/>
            <person name="Copeland A."/>
            <person name="Del Rio T.G."/>
            <person name="Nolan M."/>
            <person name="Lucas S."/>
            <person name="Tice H."/>
            <person name="Cheng J.F."/>
            <person name="Chertkov O."/>
            <person name="Bruce D."/>
            <person name="Goodwin L."/>
            <person name="Pitluck S."/>
            <person name="Rohde M."/>
            <person name="Goker M."/>
            <person name="Pati A."/>
            <person name="Ivanova N."/>
            <person name="Mavromatis K."/>
            <person name="Chen A."/>
            <person name="Palaniappan K."/>
            <person name="Hauser L."/>
            <person name="Chang Y.J."/>
            <person name="Jeffries C.C."/>
            <person name="Brettin T."/>
            <person name="Detter J.C."/>
            <person name="Han C."/>
            <person name="Chain P."/>
            <person name="Tindall B.J."/>
            <person name="Bristow J."/>
            <person name="Eisen J.A."/>
            <person name="Markowitz V."/>
            <person name="Hugenholtz P."/>
            <person name="Kyrpides N.C."/>
            <person name="Klenk H.P."/>
        </authorList>
    </citation>
    <scope>NUCLEOTIDE SEQUENCE [LARGE SCALE GENOMIC DNA]</scope>
    <source>
        <strain evidence="3">ATCC 29888 / DSM 43827 / JCM 3225 / NBRC 14064 / NCIMB 13271 / NRRL B-12336 / IMRU 3971 / 101</strain>
    </source>
</reference>
<feature type="transmembrane region" description="Helical" evidence="1">
    <location>
        <begin position="182"/>
        <end position="203"/>
    </location>
</feature>
<name>C6WS52_ACTMD</name>
<proteinExistence type="predicted"/>
<dbReference type="HOGENOM" id="CLU_1270060_0_0_11"/>
<evidence type="ECO:0000256" key="1">
    <source>
        <dbReference type="SAM" id="Phobius"/>
    </source>
</evidence>
<feature type="transmembrane region" description="Helical" evidence="1">
    <location>
        <begin position="138"/>
        <end position="161"/>
    </location>
</feature>
<keyword evidence="3" id="KW-1185">Reference proteome</keyword>
<feature type="transmembrane region" description="Helical" evidence="1">
    <location>
        <begin position="96"/>
        <end position="118"/>
    </location>
</feature>
<dbReference type="STRING" id="446462.Amir_5050"/>
<protein>
    <submittedName>
        <fullName evidence="2">Uncharacterized protein</fullName>
    </submittedName>
</protein>
<dbReference type="AlphaFoldDB" id="C6WS52"/>
<evidence type="ECO:0000313" key="2">
    <source>
        <dbReference type="EMBL" id="ACU38872.1"/>
    </source>
</evidence>
<gene>
    <name evidence="2" type="ordered locus">Amir_5050</name>
</gene>
<keyword evidence="1" id="KW-0472">Membrane</keyword>